<dbReference type="AlphaFoldDB" id="A0A453E6I3"/>
<proteinExistence type="predicted"/>
<dbReference type="Gramene" id="AET3Gv20239900.16">
    <property type="protein sequence ID" value="AET3Gv20239900.16"/>
    <property type="gene ID" value="AET3Gv20239900"/>
</dbReference>
<reference evidence="1" key="5">
    <citation type="journal article" date="2021" name="G3 (Bethesda)">
        <title>Aegilops tauschii genome assembly Aet v5.0 features greater sequence contiguity and improved annotation.</title>
        <authorList>
            <person name="Wang L."/>
            <person name="Zhu T."/>
            <person name="Rodriguez J.C."/>
            <person name="Deal K.R."/>
            <person name="Dubcovsky J."/>
            <person name="McGuire P.E."/>
            <person name="Lux T."/>
            <person name="Spannagl M."/>
            <person name="Mayer K.F.X."/>
            <person name="Baldrich P."/>
            <person name="Meyers B.C."/>
            <person name="Huo N."/>
            <person name="Gu Y.Q."/>
            <person name="Zhou H."/>
            <person name="Devos K.M."/>
            <person name="Bennetzen J.L."/>
            <person name="Unver T."/>
            <person name="Budak H."/>
            <person name="Gulick P.J."/>
            <person name="Galiba G."/>
            <person name="Kalapos B."/>
            <person name="Nelson D.R."/>
            <person name="Li P."/>
            <person name="You F.M."/>
            <person name="Luo M.C."/>
            <person name="Dvorak J."/>
        </authorList>
    </citation>
    <scope>NUCLEOTIDE SEQUENCE [LARGE SCALE GENOMIC DNA]</scope>
    <source>
        <strain evidence="1">cv. AL8/78</strain>
    </source>
</reference>
<reference evidence="2" key="2">
    <citation type="journal article" date="2017" name="Nat. Plants">
        <title>The Aegilops tauschii genome reveals multiple impacts of transposons.</title>
        <authorList>
            <person name="Zhao G."/>
            <person name="Zou C."/>
            <person name="Li K."/>
            <person name="Wang K."/>
            <person name="Li T."/>
            <person name="Gao L."/>
            <person name="Zhang X."/>
            <person name="Wang H."/>
            <person name="Yang Z."/>
            <person name="Liu X."/>
            <person name="Jiang W."/>
            <person name="Mao L."/>
            <person name="Kong X."/>
            <person name="Jiao Y."/>
            <person name="Jia J."/>
        </authorList>
    </citation>
    <scope>NUCLEOTIDE SEQUENCE [LARGE SCALE GENOMIC DNA]</scope>
    <source>
        <strain evidence="2">cv. AL8/78</strain>
    </source>
</reference>
<accession>A0A453E6I3</accession>
<dbReference type="Proteomes" id="UP000015105">
    <property type="component" value="Chromosome 3D"/>
</dbReference>
<reference evidence="2" key="1">
    <citation type="journal article" date="2014" name="Science">
        <title>Ancient hybridizations among the ancestral genomes of bread wheat.</title>
        <authorList>
            <consortium name="International Wheat Genome Sequencing Consortium,"/>
            <person name="Marcussen T."/>
            <person name="Sandve S.R."/>
            <person name="Heier L."/>
            <person name="Spannagl M."/>
            <person name="Pfeifer M."/>
            <person name="Jakobsen K.S."/>
            <person name="Wulff B.B."/>
            <person name="Steuernagel B."/>
            <person name="Mayer K.F."/>
            <person name="Olsen O.A."/>
        </authorList>
    </citation>
    <scope>NUCLEOTIDE SEQUENCE [LARGE SCALE GENOMIC DNA]</scope>
    <source>
        <strain evidence="2">cv. AL8/78</strain>
    </source>
</reference>
<sequence length="161" mass="17363">MMLVSLINFLLCYGPWGQWFVPELPFQQLISCFLVLLNLHPPSFAGATHPLWHASSGKDAGSALLPPQEQPRPPVGPAIVSAIQNTLSVVSASSSPVTCNYLFPSFRFEEMGTLSSKTEVKTIELAQGGPSRLLFTGDGAGELKVWMWAPQGEESPTPALP</sequence>
<dbReference type="EnsemblPlants" id="AET3Gv20239900.16">
    <property type="protein sequence ID" value="AET3Gv20239900.16"/>
    <property type="gene ID" value="AET3Gv20239900"/>
</dbReference>
<evidence type="ECO:0000313" key="1">
    <source>
        <dbReference type="EnsemblPlants" id="AET3Gv20239900.16"/>
    </source>
</evidence>
<reference evidence="1" key="3">
    <citation type="journal article" date="2017" name="Nature">
        <title>Genome sequence of the progenitor of the wheat D genome Aegilops tauschii.</title>
        <authorList>
            <person name="Luo M.C."/>
            <person name="Gu Y.Q."/>
            <person name="Puiu D."/>
            <person name="Wang H."/>
            <person name="Twardziok S.O."/>
            <person name="Deal K.R."/>
            <person name="Huo N."/>
            <person name="Zhu T."/>
            <person name="Wang L."/>
            <person name="Wang Y."/>
            <person name="McGuire P.E."/>
            <person name="Liu S."/>
            <person name="Long H."/>
            <person name="Ramasamy R.K."/>
            <person name="Rodriguez J.C."/>
            <person name="Van S.L."/>
            <person name="Yuan L."/>
            <person name="Wang Z."/>
            <person name="Xia Z."/>
            <person name="Xiao L."/>
            <person name="Anderson O.D."/>
            <person name="Ouyang S."/>
            <person name="Liang Y."/>
            <person name="Zimin A.V."/>
            <person name="Pertea G."/>
            <person name="Qi P."/>
            <person name="Bennetzen J.L."/>
            <person name="Dai X."/>
            <person name="Dawson M.W."/>
            <person name="Muller H.G."/>
            <person name="Kugler K."/>
            <person name="Rivarola-Duarte L."/>
            <person name="Spannagl M."/>
            <person name="Mayer K.F.X."/>
            <person name="Lu F.H."/>
            <person name="Bevan M.W."/>
            <person name="Leroy P."/>
            <person name="Li P."/>
            <person name="You F.M."/>
            <person name="Sun Q."/>
            <person name="Liu Z."/>
            <person name="Lyons E."/>
            <person name="Wicker T."/>
            <person name="Salzberg S.L."/>
            <person name="Devos K.M."/>
            <person name="Dvorak J."/>
        </authorList>
    </citation>
    <scope>NUCLEOTIDE SEQUENCE [LARGE SCALE GENOMIC DNA]</scope>
    <source>
        <strain evidence="1">cv. AL8/78</strain>
    </source>
</reference>
<organism evidence="1 2">
    <name type="scientific">Aegilops tauschii subsp. strangulata</name>
    <name type="common">Goatgrass</name>
    <dbReference type="NCBI Taxonomy" id="200361"/>
    <lineage>
        <taxon>Eukaryota</taxon>
        <taxon>Viridiplantae</taxon>
        <taxon>Streptophyta</taxon>
        <taxon>Embryophyta</taxon>
        <taxon>Tracheophyta</taxon>
        <taxon>Spermatophyta</taxon>
        <taxon>Magnoliopsida</taxon>
        <taxon>Liliopsida</taxon>
        <taxon>Poales</taxon>
        <taxon>Poaceae</taxon>
        <taxon>BOP clade</taxon>
        <taxon>Pooideae</taxon>
        <taxon>Triticodae</taxon>
        <taxon>Triticeae</taxon>
        <taxon>Triticinae</taxon>
        <taxon>Aegilops</taxon>
    </lineage>
</organism>
<protein>
    <submittedName>
        <fullName evidence="1">Uncharacterized protein</fullName>
    </submittedName>
</protein>
<name>A0A453E6I3_AEGTS</name>
<evidence type="ECO:0000313" key="2">
    <source>
        <dbReference type="Proteomes" id="UP000015105"/>
    </source>
</evidence>
<keyword evidence="2" id="KW-1185">Reference proteome</keyword>
<reference evidence="1" key="4">
    <citation type="submission" date="2019-03" db="UniProtKB">
        <authorList>
            <consortium name="EnsemblPlants"/>
        </authorList>
    </citation>
    <scope>IDENTIFICATION</scope>
</reference>